<dbReference type="GO" id="GO:0008270">
    <property type="term" value="F:zinc ion binding"/>
    <property type="evidence" value="ECO:0007669"/>
    <property type="project" value="UniProtKB-UniRule"/>
</dbReference>
<name>A0AAE3HKE9_9GAMM</name>
<dbReference type="PANTHER" id="PTHR22726">
    <property type="entry name" value="METALLOENDOPEPTIDASE OMA1"/>
    <property type="match status" value="1"/>
</dbReference>
<dbReference type="EMBL" id="JANUCT010000014">
    <property type="protein sequence ID" value="MCS3903951.1"/>
    <property type="molecule type" value="Genomic_DNA"/>
</dbReference>
<evidence type="ECO:0000256" key="7">
    <source>
        <dbReference type="ARBA" id="ARBA00023049"/>
    </source>
</evidence>
<keyword evidence="1 8" id="KW-0645">Protease</keyword>
<evidence type="ECO:0000256" key="1">
    <source>
        <dbReference type="ARBA" id="ARBA00022670"/>
    </source>
</evidence>
<dbReference type="GO" id="GO:0042597">
    <property type="term" value="C:periplasmic space"/>
    <property type="evidence" value="ECO:0007669"/>
    <property type="project" value="UniProtKB-SubCell"/>
</dbReference>
<dbReference type="HAMAP" id="MF_00997">
    <property type="entry name" value="Protease_BepA"/>
    <property type="match status" value="1"/>
</dbReference>
<dbReference type="EC" id="3.4.-.-" evidence="8"/>
<keyword evidence="3 8" id="KW-0732">Signal</keyword>
<keyword evidence="6 8" id="KW-0862">Zinc</keyword>
<dbReference type="InterPro" id="IPR051156">
    <property type="entry name" value="Mito/Outer_Membr_Metalloprot"/>
</dbReference>
<dbReference type="InterPro" id="IPR030873">
    <property type="entry name" value="Protease_BepA"/>
</dbReference>
<feature type="active site" description="Proton donor" evidence="8">
    <location>
        <position position="202"/>
    </location>
</feature>
<evidence type="ECO:0000256" key="4">
    <source>
        <dbReference type="ARBA" id="ARBA00022764"/>
    </source>
</evidence>
<dbReference type="GO" id="GO:0051603">
    <property type="term" value="P:proteolysis involved in protein catabolic process"/>
    <property type="evidence" value="ECO:0007669"/>
    <property type="project" value="TreeGrafter"/>
</dbReference>
<organism evidence="10 11">
    <name type="scientific">Methylohalomonas lacus</name>
    <dbReference type="NCBI Taxonomy" id="398773"/>
    <lineage>
        <taxon>Bacteria</taxon>
        <taxon>Pseudomonadati</taxon>
        <taxon>Pseudomonadota</taxon>
        <taxon>Gammaproteobacteria</taxon>
        <taxon>Methylohalomonadales</taxon>
        <taxon>Methylohalomonadaceae</taxon>
        <taxon>Methylohalomonas</taxon>
    </lineage>
</organism>
<proteinExistence type="inferred from homology"/>
<dbReference type="GO" id="GO:0016020">
    <property type="term" value="C:membrane"/>
    <property type="evidence" value="ECO:0007669"/>
    <property type="project" value="InterPro"/>
</dbReference>
<comment type="subcellular location">
    <subcellularLocation>
        <location evidence="8">Periplasm</location>
    </subcellularLocation>
</comment>
<feature type="binding site" evidence="8">
    <location>
        <position position="198"/>
    </location>
    <ligand>
        <name>Zn(2+)</name>
        <dbReference type="ChEBI" id="CHEBI:29105"/>
        <note>catalytic</note>
    </ligand>
</feature>
<evidence type="ECO:0000256" key="5">
    <source>
        <dbReference type="ARBA" id="ARBA00022801"/>
    </source>
</evidence>
<evidence type="ECO:0000313" key="11">
    <source>
        <dbReference type="Proteomes" id="UP001204445"/>
    </source>
</evidence>
<accession>A0AAE3HKE9</accession>
<evidence type="ECO:0000256" key="8">
    <source>
        <dbReference type="HAMAP-Rule" id="MF_00997"/>
    </source>
</evidence>
<sequence precursor="true">MRISSLLTAIGLALLLSPPPTYADVSNLDLPDFGDSAGSIISPQMEQRIGEAFMRSVRKNATIYDDPEVEAYIQSLGYRLVSNSDDTSQSYTFFVVKDEMINAFAAPGGIIGINSGVIINARTESELAGVVAHEIAHITQRHLARMFEVQQNMSMPMLASMIGSILLTIINPAAGQAALTAVAGAQAQYGINFTRANEQEADRIGMKILARSDFDPGGMAGFFERLQRSSRYYKGNAPEFLRTHPLTSNRIAEARARAEEYPPIVPDETESFELIRMKILANSGKNAREAVSRLKEILDDAENKQIIPARYGYAVALTNARQFDKAQQQIDILLQHDDEKPAFLLAAARLQAEQQNYGEALAIYERMQQLYPDYRPLVLARADTLLDAGQPAEARGVLRQYGRSNPTDHQYYELLSQAESQAGNKIEGDIAQAEYLYLIGDTSLAIERLKHTQRQPGINYYQQQRIDARLNQYQEELELRRELQI</sequence>
<dbReference type="PANTHER" id="PTHR22726:SF1">
    <property type="entry name" value="METALLOENDOPEPTIDASE OMA1, MITOCHONDRIAL"/>
    <property type="match status" value="1"/>
</dbReference>
<keyword evidence="4 8" id="KW-0574">Periplasm</keyword>
<dbReference type="Pfam" id="PF14559">
    <property type="entry name" value="TPR_19"/>
    <property type="match status" value="1"/>
</dbReference>
<feature type="chain" id="PRO_5041755168" description="Putative beta-barrel assembly-enhancing protease" evidence="8">
    <location>
        <begin position="24"/>
        <end position="485"/>
    </location>
</feature>
<dbReference type="Pfam" id="PF01435">
    <property type="entry name" value="Peptidase_M48"/>
    <property type="match status" value="1"/>
</dbReference>
<feature type="signal peptide" evidence="8">
    <location>
        <begin position="1"/>
        <end position="23"/>
    </location>
</feature>
<dbReference type="Gene3D" id="3.30.2010.10">
    <property type="entry name" value="Metalloproteases ('zincins'), catalytic domain"/>
    <property type="match status" value="1"/>
</dbReference>
<keyword evidence="11" id="KW-1185">Reference proteome</keyword>
<dbReference type="AlphaFoldDB" id="A0AAE3HKE9"/>
<protein>
    <recommendedName>
        <fullName evidence="8">Putative beta-barrel assembly-enhancing protease</fullName>
        <ecNumber evidence="8">3.4.-.-</ecNumber>
    </recommendedName>
</protein>
<feature type="binding site" evidence="8">
    <location>
        <position position="133"/>
    </location>
    <ligand>
        <name>Zn(2+)</name>
        <dbReference type="ChEBI" id="CHEBI:29105"/>
        <note>catalytic</note>
    </ligand>
</feature>
<feature type="active site" evidence="8">
    <location>
        <position position="134"/>
    </location>
</feature>
<dbReference type="SUPFAM" id="SSF48452">
    <property type="entry name" value="TPR-like"/>
    <property type="match status" value="1"/>
</dbReference>
<evidence type="ECO:0000256" key="6">
    <source>
        <dbReference type="ARBA" id="ARBA00022833"/>
    </source>
</evidence>
<dbReference type="InterPro" id="IPR011990">
    <property type="entry name" value="TPR-like_helical_dom_sf"/>
</dbReference>
<dbReference type="GO" id="GO:0004222">
    <property type="term" value="F:metalloendopeptidase activity"/>
    <property type="evidence" value="ECO:0007669"/>
    <property type="project" value="InterPro"/>
</dbReference>
<dbReference type="InterPro" id="IPR001915">
    <property type="entry name" value="Peptidase_M48"/>
</dbReference>
<keyword evidence="7 8" id="KW-0482">Metalloprotease</keyword>
<evidence type="ECO:0000313" key="10">
    <source>
        <dbReference type="EMBL" id="MCS3903951.1"/>
    </source>
</evidence>
<dbReference type="Gene3D" id="1.25.40.10">
    <property type="entry name" value="Tetratricopeptide repeat domain"/>
    <property type="match status" value="1"/>
</dbReference>
<dbReference type="RefSeq" id="WP_259055936.1">
    <property type="nucleotide sequence ID" value="NZ_JANUCT010000014.1"/>
</dbReference>
<comment type="function">
    <text evidence="8">Functions as both a chaperone and a metalloprotease. Maintains the integrity of the outer membrane by promoting either the assembly or the elimination of outer membrane proteins, depending on their folding state.</text>
</comment>
<feature type="binding site" evidence="8">
    <location>
        <position position="137"/>
    </location>
    <ligand>
        <name>Zn(2+)</name>
        <dbReference type="ChEBI" id="CHEBI:29105"/>
        <note>catalytic</note>
    </ligand>
</feature>
<evidence type="ECO:0000256" key="2">
    <source>
        <dbReference type="ARBA" id="ARBA00022723"/>
    </source>
</evidence>
<reference evidence="10" key="1">
    <citation type="submission" date="2022-08" db="EMBL/GenBank/DDBJ databases">
        <title>Genomic Encyclopedia of Type Strains, Phase III (KMG-III): the genomes of soil and plant-associated and newly described type strains.</title>
        <authorList>
            <person name="Whitman W."/>
        </authorList>
    </citation>
    <scope>NUCLEOTIDE SEQUENCE</scope>
    <source>
        <strain evidence="10">HMT 1</strain>
    </source>
</reference>
<evidence type="ECO:0000256" key="3">
    <source>
        <dbReference type="ARBA" id="ARBA00022729"/>
    </source>
</evidence>
<feature type="domain" description="Peptidase M48" evidence="9">
    <location>
        <begin position="69"/>
        <end position="257"/>
    </location>
</feature>
<gene>
    <name evidence="10" type="ORF">J2T55_001983</name>
</gene>
<evidence type="ECO:0000259" key="9">
    <source>
        <dbReference type="Pfam" id="PF01435"/>
    </source>
</evidence>
<dbReference type="Proteomes" id="UP001204445">
    <property type="component" value="Unassembled WGS sequence"/>
</dbReference>
<keyword evidence="2 8" id="KW-0479">Metal-binding</keyword>
<dbReference type="CDD" id="cd07333">
    <property type="entry name" value="M48C_bepA_like"/>
    <property type="match status" value="1"/>
</dbReference>
<keyword evidence="5 8" id="KW-0378">Hydrolase</keyword>
<comment type="caution">
    <text evidence="10">The sequence shown here is derived from an EMBL/GenBank/DDBJ whole genome shotgun (WGS) entry which is preliminary data.</text>
</comment>
<comment type="cofactor">
    <cofactor evidence="8">
        <name>Zn(2+)</name>
        <dbReference type="ChEBI" id="CHEBI:29105"/>
    </cofactor>
    <text evidence="8">Binds 1 zinc ion per subunit.</text>
</comment>
<comment type="similarity">
    <text evidence="8">Belongs to the peptidase M48 family. BepA subfamily.</text>
</comment>